<comment type="similarity">
    <text evidence="1">Belongs to the serpin family.</text>
</comment>
<evidence type="ECO:0000313" key="5">
    <source>
        <dbReference type="Proteomes" id="UP001153269"/>
    </source>
</evidence>
<evidence type="ECO:0000313" key="4">
    <source>
        <dbReference type="EMBL" id="CAB1452272.1"/>
    </source>
</evidence>
<dbReference type="InterPro" id="IPR023795">
    <property type="entry name" value="Serpin_CS"/>
</dbReference>
<dbReference type="Gene3D" id="2.30.39.10">
    <property type="entry name" value="Alpha-1-antitrypsin, domain 1"/>
    <property type="match status" value="1"/>
</dbReference>
<dbReference type="PANTHER" id="PTHR11461:SF191">
    <property type="entry name" value="PROTEIN Z-DEPENDENT PROTEASE INHIBITOR"/>
    <property type="match status" value="1"/>
</dbReference>
<sequence>MEPEGSTVTMNPCVLLSLVLLLSPVSSQTADPALQDLANRNSDFAARLYQAVARRSDDNVYLSPFTLTAGLMALLSATNGPTQDQLLQGLTLSGLDPQTLPDLFQTLRDAILPSGVTLNPQQGVALFPAQSFEVSPSYLDLVQTKFRGNAKTLDYSTPQEAVDSINRWAQEQSGDQVQELVTNLDAQTQLLLATVASYQTRFSPAFNLSLSQEDRFYVDRYHIVMVTMMFRTDRYFLAYDRSVKAGVLQLPMTGGAAMLVVLPDEDVDVTLVEEEVTAEKIQAWIKQLKRTKLEVQVPRFLMERSYSLKDVLQTLNITQVFQEDAEITNMGGAKGPRLTQVFHKSVVSVDERSDDITAGGGVNVFSSPPPRLTINRPFIFIIYQQNTGSLMSIGRVVDPTRK</sequence>
<evidence type="ECO:0000256" key="1">
    <source>
        <dbReference type="RuleBase" id="RU000411"/>
    </source>
</evidence>
<dbReference type="Pfam" id="PF00079">
    <property type="entry name" value="Serpin"/>
    <property type="match status" value="1"/>
</dbReference>
<dbReference type="SUPFAM" id="SSF56574">
    <property type="entry name" value="Serpins"/>
    <property type="match status" value="1"/>
</dbReference>
<dbReference type="SMART" id="SM00093">
    <property type="entry name" value="SERPIN"/>
    <property type="match status" value="1"/>
</dbReference>
<keyword evidence="2" id="KW-0732">Signal</keyword>
<dbReference type="Gene3D" id="3.30.497.10">
    <property type="entry name" value="Antithrombin, subunit I, domain 2"/>
    <property type="match status" value="1"/>
</dbReference>
<feature type="chain" id="PRO_5040277947" description="Serpin domain-containing protein" evidence="2">
    <location>
        <begin position="28"/>
        <end position="402"/>
    </location>
</feature>
<dbReference type="EMBL" id="CADEAL010004122">
    <property type="protein sequence ID" value="CAB1452272.1"/>
    <property type="molecule type" value="Genomic_DNA"/>
</dbReference>
<organism evidence="4 5">
    <name type="scientific">Pleuronectes platessa</name>
    <name type="common">European plaice</name>
    <dbReference type="NCBI Taxonomy" id="8262"/>
    <lineage>
        <taxon>Eukaryota</taxon>
        <taxon>Metazoa</taxon>
        <taxon>Chordata</taxon>
        <taxon>Craniata</taxon>
        <taxon>Vertebrata</taxon>
        <taxon>Euteleostomi</taxon>
        <taxon>Actinopterygii</taxon>
        <taxon>Neopterygii</taxon>
        <taxon>Teleostei</taxon>
        <taxon>Neoteleostei</taxon>
        <taxon>Acanthomorphata</taxon>
        <taxon>Carangaria</taxon>
        <taxon>Pleuronectiformes</taxon>
        <taxon>Pleuronectoidei</taxon>
        <taxon>Pleuronectidae</taxon>
        <taxon>Pleuronectes</taxon>
    </lineage>
</organism>
<dbReference type="InterPro" id="IPR000215">
    <property type="entry name" value="Serpin_fam"/>
</dbReference>
<dbReference type="InterPro" id="IPR042178">
    <property type="entry name" value="Serpin_sf_1"/>
</dbReference>
<evidence type="ECO:0000256" key="2">
    <source>
        <dbReference type="SAM" id="SignalP"/>
    </source>
</evidence>
<dbReference type="InterPro" id="IPR023796">
    <property type="entry name" value="Serpin_dom"/>
</dbReference>
<dbReference type="CDD" id="cd02055">
    <property type="entry name" value="serpinA10_PZI"/>
    <property type="match status" value="1"/>
</dbReference>
<reference evidence="4" key="1">
    <citation type="submission" date="2020-03" db="EMBL/GenBank/DDBJ databases">
        <authorList>
            <person name="Weist P."/>
        </authorList>
    </citation>
    <scope>NUCLEOTIDE SEQUENCE</scope>
</reference>
<protein>
    <recommendedName>
        <fullName evidence="3">Serpin domain-containing protein</fullName>
    </recommendedName>
</protein>
<dbReference type="InterPro" id="IPR042185">
    <property type="entry name" value="Serpin_sf_2"/>
</dbReference>
<dbReference type="InterPro" id="IPR036186">
    <property type="entry name" value="Serpin_sf"/>
</dbReference>
<dbReference type="OrthoDB" id="10063692at2759"/>
<gene>
    <name evidence="4" type="ORF">PLEPLA_LOCUS40012</name>
</gene>
<proteinExistence type="inferred from homology"/>
<dbReference type="GO" id="GO:0005615">
    <property type="term" value="C:extracellular space"/>
    <property type="evidence" value="ECO:0007669"/>
    <property type="project" value="InterPro"/>
</dbReference>
<dbReference type="GO" id="GO:0004867">
    <property type="term" value="F:serine-type endopeptidase inhibitor activity"/>
    <property type="evidence" value="ECO:0007669"/>
    <property type="project" value="InterPro"/>
</dbReference>
<dbReference type="PROSITE" id="PS00284">
    <property type="entry name" value="SERPIN"/>
    <property type="match status" value="1"/>
</dbReference>
<evidence type="ECO:0000259" key="3">
    <source>
        <dbReference type="SMART" id="SM00093"/>
    </source>
</evidence>
<feature type="domain" description="Serpin" evidence="3">
    <location>
        <begin position="46"/>
        <end position="399"/>
    </location>
</feature>
<name>A0A9N7VGC9_PLEPL</name>
<dbReference type="Proteomes" id="UP001153269">
    <property type="component" value="Unassembled WGS sequence"/>
</dbReference>
<dbReference type="AlphaFoldDB" id="A0A9N7VGC9"/>
<dbReference type="GO" id="GO:0007596">
    <property type="term" value="P:blood coagulation"/>
    <property type="evidence" value="ECO:0007669"/>
    <property type="project" value="InterPro"/>
</dbReference>
<keyword evidence="5" id="KW-1185">Reference proteome</keyword>
<dbReference type="PANTHER" id="PTHR11461">
    <property type="entry name" value="SERINE PROTEASE INHIBITOR, SERPIN"/>
    <property type="match status" value="1"/>
</dbReference>
<feature type="signal peptide" evidence="2">
    <location>
        <begin position="1"/>
        <end position="27"/>
    </location>
</feature>
<dbReference type="InterPro" id="IPR033835">
    <property type="entry name" value="PZI_serpin_dom"/>
</dbReference>
<accession>A0A9N7VGC9</accession>
<comment type="caution">
    <text evidence="4">The sequence shown here is derived from an EMBL/GenBank/DDBJ whole genome shotgun (WGS) entry which is preliminary data.</text>
</comment>